<dbReference type="RefSeq" id="WP_399609898.1">
    <property type="nucleotide sequence ID" value="NZ_JBITYT010000001.1"/>
</dbReference>
<evidence type="ECO:0000313" key="2">
    <source>
        <dbReference type="Proteomes" id="UP001614391"/>
    </source>
</evidence>
<sequence>MLRTEIGPGLTEQELDAVETRFGFTFAADHRVFLTTGLPRGSAGWPDWRDGDPEDLAGRLARPVEGVLFDVEHNRFWHPAWPSRPAETPEALRAARNELESAPRLVPVHGHRYLPGTAGGHGHPVLSVHQTDVILYGNDLTDYIHHEFAGRPSGLRAHATVDFWSYSVEGGPGVDVTAPTPFSPYAVTAQEAVECIRTLVERTDACNDPAAIRRGAREHLAERIGEEAGRLLDGPWPPLG</sequence>
<protein>
    <recommendedName>
        <fullName evidence="3">SMI1/KNR4 family protein</fullName>
    </recommendedName>
</protein>
<comment type="caution">
    <text evidence="1">The sequence shown here is derived from an EMBL/GenBank/DDBJ whole genome shotgun (WGS) entry which is preliminary data.</text>
</comment>
<proteinExistence type="predicted"/>
<evidence type="ECO:0000313" key="1">
    <source>
        <dbReference type="EMBL" id="MFI9118204.1"/>
    </source>
</evidence>
<name>A0ABW8CNX5_STRBI</name>
<gene>
    <name evidence="1" type="ORF">ACIGW0_02160</name>
</gene>
<evidence type="ECO:0008006" key="3">
    <source>
        <dbReference type="Google" id="ProtNLM"/>
    </source>
</evidence>
<dbReference type="PANTHER" id="PTHR32011">
    <property type="entry name" value="OS08G0472400 PROTEIN"/>
    <property type="match status" value="1"/>
</dbReference>
<accession>A0ABW8CNX5</accession>
<dbReference type="EMBL" id="JBITYT010000001">
    <property type="protein sequence ID" value="MFI9118204.1"/>
    <property type="molecule type" value="Genomic_DNA"/>
</dbReference>
<dbReference type="PANTHER" id="PTHR32011:SF2">
    <property type="entry name" value="OS08G0472400 PROTEIN"/>
    <property type="match status" value="1"/>
</dbReference>
<organism evidence="1 2">
    <name type="scientific">Streptomyces bikiniensis</name>
    <dbReference type="NCBI Taxonomy" id="1896"/>
    <lineage>
        <taxon>Bacteria</taxon>
        <taxon>Bacillati</taxon>
        <taxon>Actinomycetota</taxon>
        <taxon>Actinomycetes</taxon>
        <taxon>Kitasatosporales</taxon>
        <taxon>Streptomycetaceae</taxon>
        <taxon>Streptomyces</taxon>
    </lineage>
</organism>
<dbReference type="Proteomes" id="UP001614391">
    <property type="component" value="Unassembled WGS sequence"/>
</dbReference>
<keyword evidence="2" id="KW-1185">Reference proteome</keyword>
<reference evidence="1 2" key="1">
    <citation type="submission" date="2024-10" db="EMBL/GenBank/DDBJ databases">
        <title>The Natural Products Discovery Center: Release of the First 8490 Sequenced Strains for Exploring Actinobacteria Biosynthetic Diversity.</title>
        <authorList>
            <person name="Kalkreuter E."/>
            <person name="Kautsar S.A."/>
            <person name="Yang D."/>
            <person name="Bader C.D."/>
            <person name="Teijaro C.N."/>
            <person name="Fluegel L."/>
            <person name="Davis C.M."/>
            <person name="Simpson J.R."/>
            <person name="Lauterbach L."/>
            <person name="Steele A.D."/>
            <person name="Gui C."/>
            <person name="Meng S."/>
            <person name="Li G."/>
            <person name="Viehrig K."/>
            <person name="Ye F."/>
            <person name="Su P."/>
            <person name="Kiefer A.F."/>
            <person name="Nichols A."/>
            <person name="Cepeda A.J."/>
            <person name="Yan W."/>
            <person name="Fan B."/>
            <person name="Jiang Y."/>
            <person name="Adhikari A."/>
            <person name="Zheng C.-J."/>
            <person name="Schuster L."/>
            <person name="Cowan T.M."/>
            <person name="Smanski M.J."/>
            <person name="Chevrette M.G."/>
            <person name="De Carvalho L.P.S."/>
            <person name="Shen B."/>
        </authorList>
    </citation>
    <scope>NUCLEOTIDE SEQUENCE [LARGE SCALE GENOMIC DNA]</scope>
    <source>
        <strain evidence="1 2">NPDC053346</strain>
    </source>
</reference>